<protein>
    <submittedName>
        <fullName evidence="2">Uncharacterized protein</fullName>
    </submittedName>
</protein>
<keyword evidence="3" id="KW-1185">Reference proteome</keyword>
<accession>A0ABP6IK23</accession>
<evidence type="ECO:0000313" key="2">
    <source>
        <dbReference type="EMBL" id="GAA2883364.1"/>
    </source>
</evidence>
<reference evidence="3" key="1">
    <citation type="journal article" date="2019" name="Int. J. Syst. Evol. Microbiol.">
        <title>The Global Catalogue of Microorganisms (GCM) 10K type strain sequencing project: providing services to taxonomists for standard genome sequencing and annotation.</title>
        <authorList>
            <consortium name="The Broad Institute Genomics Platform"/>
            <consortium name="The Broad Institute Genome Sequencing Center for Infectious Disease"/>
            <person name="Wu L."/>
            <person name="Ma J."/>
        </authorList>
    </citation>
    <scope>NUCLEOTIDE SEQUENCE [LARGE SCALE GENOMIC DNA]</scope>
    <source>
        <strain evidence="3">JCM 6242</strain>
    </source>
</reference>
<feature type="region of interest" description="Disordered" evidence="1">
    <location>
        <begin position="75"/>
        <end position="101"/>
    </location>
</feature>
<organism evidence="2 3">
    <name type="scientific">Streptosporangium fragile</name>
    <dbReference type="NCBI Taxonomy" id="46186"/>
    <lineage>
        <taxon>Bacteria</taxon>
        <taxon>Bacillati</taxon>
        <taxon>Actinomycetota</taxon>
        <taxon>Actinomycetes</taxon>
        <taxon>Streptosporangiales</taxon>
        <taxon>Streptosporangiaceae</taxon>
        <taxon>Streptosporangium</taxon>
    </lineage>
</organism>
<comment type="caution">
    <text evidence="2">The sequence shown here is derived from an EMBL/GenBank/DDBJ whole genome shotgun (WGS) entry which is preliminary data.</text>
</comment>
<name>A0ABP6IK23_9ACTN</name>
<proteinExistence type="predicted"/>
<dbReference type="EMBL" id="BAAAVI010000035">
    <property type="protein sequence ID" value="GAA2883364.1"/>
    <property type="molecule type" value="Genomic_DNA"/>
</dbReference>
<dbReference type="Proteomes" id="UP001500831">
    <property type="component" value="Unassembled WGS sequence"/>
</dbReference>
<gene>
    <name evidence="2" type="ORF">GCM10010517_46550</name>
</gene>
<evidence type="ECO:0000313" key="3">
    <source>
        <dbReference type="Proteomes" id="UP001500831"/>
    </source>
</evidence>
<evidence type="ECO:0000256" key="1">
    <source>
        <dbReference type="SAM" id="MobiDB-lite"/>
    </source>
</evidence>
<feature type="compositionally biased region" description="Gly residues" evidence="1">
    <location>
        <begin position="86"/>
        <end position="96"/>
    </location>
</feature>
<sequence length="151" mass="16076">MDDSLRRHYPVRFKRSVAASAALSARCAGLPRSVLPTLTRRRPVAATPGPEVFAPAGKSGKADAPFARGVAPVPAWSDFPPAGNRPAGGKGPGTGGEAPERGAEIGLPIICRLMKINIMRIFERVWEAVRAGGGRLRGGIVRRGRFRRFPA</sequence>